<accession>A0A485NIF9</accession>
<dbReference type="AlphaFoldDB" id="A0A485NIF9"/>
<sequence length="90" mass="10232">MGYLNTVIVSPDGSLFPRIKIWDLEGKVIVDELKQEVINTSSKTGPSQYFVCLPHGQPGVHVVSDHWHPLEIYGGALERKNWFSDFKKIH</sequence>
<organism evidence="1 2">
    <name type="scientific">Lynx pardinus</name>
    <name type="common">Iberian lynx</name>
    <name type="synonym">Felis pardina</name>
    <dbReference type="NCBI Taxonomy" id="191816"/>
    <lineage>
        <taxon>Eukaryota</taxon>
        <taxon>Metazoa</taxon>
        <taxon>Chordata</taxon>
        <taxon>Craniata</taxon>
        <taxon>Vertebrata</taxon>
        <taxon>Euteleostomi</taxon>
        <taxon>Mammalia</taxon>
        <taxon>Eutheria</taxon>
        <taxon>Laurasiatheria</taxon>
        <taxon>Carnivora</taxon>
        <taxon>Feliformia</taxon>
        <taxon>Felidae</taxon>
        <taxon>Felinae</taxon>
        <taxon>Lynx</taxon>
    </lineage>
</organism>
<evidence type="ECO:0000313" key="1">
    <source>
        <dbReference type="EMBL" id="VFV32103.1"/>
    </source>
</evidence>
<dbReference type="Proteomes" id="UP000386466">
    <property type="component" value="Unassembled WGS sequence"/>
</dbReference>
<protein>
    <submittedName>
        <fullName evidence="1">Unnamed protein product</fullName>
    </submittedName>
</protein>
<keyword evidence="2" id="KW-1185">Reference proteome</keyword>
<reference evidence="1 2" key="1">
    <citation type="submission" date="2019-01" db="EMBL/GenBank/DDBJ databases">
        <authorList>
            <person name="Alioto T."/>
            <person name="Alioto T."/>
        </authorList>
    </citation>
    <scope>NUCLEOTIDE SEQUENCE [LARGE SCALE GENOMIC DNA]</scope>
</reference>
<evidence type="ECO:0000313" key="2">
    <source>
        <dbReference type="Proteomes" id="UP000386466"/>
    </source>
</evidence>
<proteinExistence type="predicted"/>
<gene>
    <name evidence="1" type="ORF">LYPA_23C018649</name>
</gene>
<name>A0A485NIF9_LYNPA</name>
<dbReference type="EMBL" id="CAAGRJ010016534">
    <property type="protein sequence ID" value="VFV32103.1"/>
    <property type="molecule type" value="Genomic_DNA"/>
</dbReference>